<dbReference type="RefSeq" id="WP_008788282.1">
    <property type="nucleotide sequence ID" value="NZ_AKCB01000002.1"/>
</dbReference>
<dbReference type="STRING" id="100884.GCA_000269565_03009"/>
<evidence type="ECO:0000313" key="8">
    <source>
        <dbReference type="Proteomes" id="UP000003157"/>
    </source>
</evidence>
<reference evidence="7 8" key="1">
    <citation type="submission" date="2010-12" db="EMBL/GenBank/DDBJ databases">
        <title>The Genome Sequence of Coprobacillus sp. strain 29_1.</title>
        <authorList>
            <consortium name="The Broad Institute Genome Sequencing Platform"/>
            <person name="Earl A."/>
            <person name="Ward D."/>
            <person name="Feldgarden M."/>
            <person name="Gevers D."/>
            <person name="Daigneault M."/>
            <person name="Sibley C.D."/>
            <person name="White A."/>
            <person name="Strauss J."/>
            <person name="Allen-Vercoe E."/>
            <person name="Young S.K."/>
            <person name="Zeng Q."/>
            <person name="Gargeya S."/>
            <person name="Fitzgerald M."/>
            <person name="Haas B."/>
            <person name="Abouelleil A."/>
            <person name="Alvarado L."/>
            <person name="Arachchi H.M."/>
            <person name="Berlin A."/>
            <person name="Brown A."/>
            <person name="Chapman S.B."/>
            <person name="Chen Z."/>
            <person name="Dunbar C."/>
            <person name="Freedman E."/>
            <person name="Gearin G."/>
            <person name="Gellesch M."/>
            <person name="Goldberg J."/>
            <person name="Griggs A."/>
            <person name="Gujja S."/>
            <person name="Heilman E."/>
            <person name="Heiman D."/>
            <person name="Howarth C."/>
            <person name="Larson L."/>
            <person name="Lui A."/>
            <person name="MacDonald P.J.P."/>
            <person name="Mehta T."/>
            <person name="Montmayeur A."/>
            <person name="Murphy C."/>
            <person name="Neiman D."/>
            <person name="Pearson M."/>
            <person name="Priest M."/>
            <person name="Roberts A."/>
            <person name="Saif S."/>
            <person name="Shea T."/>
            <person name="Shenoy N."/>
            <person name="Sisk P."/>
            <person name="Stolte C."/>
            <person name="Sykes S."/>
            <person name="White J."/>
            <person name="Yandava C."/>
            <person name="Nusbaum C."/>
            <person name="Birren B."/>
        </authorList>
    </citation>
    <scope>NUCLEOTIDE SEQUENCE [LARGE SCALE GENOMIC DNA]</scope>
    <source>
        <strain evidence="7 8">29_1</strain>
    </source>
</reference>
<evidence type="ECO:0000256" key="4">
    <source>
        <dbReference type="PROSITE-ProRule" id="PRU10055"/>
    </source>
</evidence>
<dbReference type="PANTHER" id="PTHR10353:SF122">
    <property type="entry name" value="6-PHOSPHO-BETA-GLUCOSIDASE ASCB-RELATED"/>
    <property type="match status" value="1"/>
</dbReference>
<dbReference type="AlphaFoldDB" id="E7G8S8"/>
<dbReference type="SUPFAM" id="SSF51445">
    <property type="entry name" value="(Trans)glycosidases"/>
    <property type="match status" value="1"/>
</dbReference>
<comment type="similarity">
    <text evidence="1 5">Belongs to the glycosyl hydrolase 1 family.</text>
</comment>
<dbReference type="GO" id="GO:0005829">
    <property type="term" value="C:cytosol"/>
    <property type="evidence" value="ECO:0007669"/>
    <property type="project" value="TreeGrafter"/>
</dbReference>
<dbReference type="PROSITE" id="PS00653">
    <property type="entry name" value="GLYCOSYL_HYDROL_F1_2"/>
    <property type="match status" value="1"/>
</dbReference>
<dbReference type="OrthoDB" id="9765195at2"/>
<name>E7G8S8_9FIRM</name>
<dbReference type="InterPro" id="IPR033132">
    <property type="entry name" value="GH_1_N_CS"/>
</dbReference>
<dbReference type="GO" id="GO:0008422">
    <property type="term" value="F:beta-glucosidase activity"/>
    <property type="evidence" value="ECO:0007669"/>
    <property type="project" value="TreeGrafter"/>
</dbReference>
<evidence type="ECO:0000313" key="7">
    <source>
        <dbReference type="EMBL" id="EFW05521.1"/>
    </source>
</evidence>
<feature type="active site" description="Nucleophile" evidence="4">
    <location>
        <position position="371"/>
    </location>
</feature>
<accession>E7G8S8</accession>
<dbReference type="PROSITE" id="PS00572">
    <property type="entry name" value="GLYCOSYL_HYDROL_F1_1"/>
    <property type="match status" value="1"/>
</dbReference>
<gene>
    <name evidence="7" type="ORF">HMPREF9488_01166</name>
</gene>
<organism evidence="7 8">
    <name type="scientific">Coprobacillus cateniformis</name>
    <dbReference type="NCBI Taxonomy" id="100884"/>
    <lineage>
        <taxon>Bacteria</taxon>
        <taxon>Bacillati</taxon>
        <taxon>Bacillota</taxon>
        <taxon>Erysipelotrichia</taxon>
        <taxon>Erysipelotrichales</taxon>
        <taxon>Coprobacillaceae</taxon>
        <taxon>Coprobacillus</taxon>
    </lineage>
</organism>
<dbReference type="PRINTS" id="PR00131">
    <property type="entry name" value="GLHYDRLASE1"/>
</dbReference>
<comment type="caution">
    <text evidence="7">The sequence shown here is derived from an EMBL/GenBank/DDBJ whole genome shotgun (WGS) entry which is preliminary data.</text>
</comment>
<dbReference type="Pfam" id="PF00232">
    <property type="entry name" value="Glyco_hydro_1"/>
    <property type="match status" value="1"/>
</dbReference>
<dbReference type="NCBIfam" id="NF007356">
    <property type="entry name" value="PRK09852.1"/>
    <property type="match status" value="1"/>
</dbReference>
<keyword evidence="3 6" id="KW-0326">Glycosidase</keyword>
<evidence type="ECO:0000256" key="1">
    <source>
        <dbReference type="ARBA" id="ARBA00010838"/>
    </source>
</evidence>
<evidence type="ECO:0000256" key="5">
    <source>
        <dbReference type="RuleBase" id="RU003690"/>
    </source>
</evidence>
<keyword evidence="2 6" id="KW-0378">Hydrolase</keyword>
<protein>
    <submittedName>
        <fullName evidence="7">Glycoside hydrolase</fullName>
    </submittedName>
</protein>
<dbReference type="Proteomes" id="UP000003157">
    <property type="component" value="Unassembled WGS sequence"/>
</dbReference>
<dbReference type="PANTHER" id="PTHR10353">
    <property type="entry name" value="GLYCOSYL HYDROLASE"/>
    <property type="match status" value="1"/>
</dbReference>
<evidence type="ECO:0000256" key="2">
    <source>
        <dbReference type="ARBA" id="ARBA00022801"/>
    </source>
</evidence>
<dbReference type="EMBL" id="ADKX01000022">
    <property type="protein sequence ID" value="EFW05521.1"/>
    <property type="molecule type" value="Genomic_DNA"/>
</dbReference>
<evidence type="ECO:0000256" key="3">
    <source>
        <dbReference type="ARBA" id="ARBA00023295"/>
    </source>
</evidence>
<dbReference type="GO" id="GO:0016052">
    <property type="term" value="P:carbohydrate catabolic process"/>
    <property type="evidence" value="ECO:0007669"/>
    <property type="project" value="TreeGrafter"/>
</dbReference>
<dbReference type="NCBIfam" id="NF007158">
    <property type="entry name" value="PRK09593.1"/>
    <property type="match status" value="1"/>
</dbReference>
<dbReference type="FunFam" id="3.20.20.80:FF:000004">
    <property type="entry name" value="Beta-glucosidase 6-phospho-beta-glucosidase"/>
    <property type="match status" value="1"/>
</dbReference>
<dbReference type="InterPro" id="IPR017853">
    <property type="entry name" value="GH"/>
</dbReference>
<dbReference type="HOGENOM" id="CLU_001859_0_2_9"/>
<dbReference type="eggNOG" id="COG2723">
    <property type="taxonomic scope" value="Bacteria"/>
</dbReference>
<dbReference type="InterPro" id="IPR018120">
    <property type="entry name" value="Glyco_hydro_1_AS"/>
</dbReference>
<dbReference type="GeneID" id="78230808"/>
<keyword evidence="8" id="KW-1185">Reference proteome</keyword>
<proteinExistence type="inferred from homology"/>
<dbReference type="Gene3D" id="3.20.20.80">
    <property type="entry name" value="Glycosidases"/>
    <property type="match status" value="1"/>
</dbReference>
<evidence type="ECO:0000256" key="6">
    <source>
        <dbReference type="RuleBase" id="RU004468"/>
    </source>
</evidence>
<dbReference type="InterPro" id="IPR001360">
    <property type="entry name" value="Glyco_hydro_1"/>
</dbReference>
<sequence>MKIKDDFLWGGAIAANQAEGAYAEDGKGLSTMDVVPMNQKRQFIKQGKMSYLQCQKDDYFPTHQAIDFYHTYKEDIRMLAEMGFKCFRTSIAWTRIYPTGIEEKPHSLGLQYYRDLFQECHKYGIEPLVTISHFDVPMYLVETYGSWRNRKMIDFYIKYAKTLFEEFNGLVKYWITFNEINVILHNSFSGAGLILTDDENLEQIKYQAAHHELVASALAVKIAHQINPYNQVGCMLAAGDYYPYTCHPEDVLLAMNRNRESYFFIDIQSKGIYPSYIDRLFKEKNIQLSMYDNDLEIMKDHTVDFIALSYYTSRCASMQKQKDESEANVMKSIKNPYIPSSEWGWQIDPLGLRITLNTLYDRYQKPLFIVENGLGAKDELINGTVEDDYRIDYLREHIKAMKEAMKDGVEVIGYLTWGCIDLVAASTGQMSKRYGFVYVDRDDYGQGTNRRFKKKSFDWYKKVIATNGEDLY</sequence>